<feature type="coiled-coil region" evidence="5">
    <location>
        <begin position="6"/>
        <end position="33"/>
    </location>
</feature>
<gene>
    <name evidence="8" type="ORF">CHCC16736_0324</name>
    <name evidence="7" type="ORF">I6G80_20330</name>
</gene>
<reference evidence="8 9" key="1">
    <citation type="submission" date="2019-06" db="EMBL/GenBank/DDBJ databases">
        <title>Genome sequence analysis of &gt;100 Bacillus licheniformis strains suggests intrinsic resistance to this species.</title>
        <authorList>
            <person name="Wels M."/>
            <person name="Siezen R.J."/>
            <person name="Johansen E."/>
            <person name="Stuer-Lauridsen B."/>
            <person name="Bjerre K."/>
            <person name="Nielsen B.K.K."/>
        </authorList>
    </citation>
    <scope>NUCLEOTIDE SEQUENCE [LARGE SCALE GENOMIC DNA]</scope>
    <source>
        <strain evidence="8 9">BAC-16736</strain>
    </source>
</reference>
<dbReference type="AlphaFoldDB" id="A0A8B5Y6I4"/>
<dbReference type="EMBL" id="CP065647">
    <property type="protein sequence ID" value="QPR72135.1"/>
    <property type="molecule type" value="Genomic_DNA"/>
</dbReference>
<evidence type="ECO:0000313" key="9">
    <source>
        <dbReference type="Proteomes" id="UP000435910"/>
    </source>
</evidence>
<keyword evidence="7" id="KW-0255">Endonuclease</keyword>
<dbReference type="Proteomes" id="UP000435910">
    <property type="component" value="Unassembled WGS sequence"/>
</dbReference>
<dbReference type="GeneID" id="92862102"/>
<dbReference type="InterPro" id="IPR044929">
    <property type="entry name" value="DNA/RNA_non-sp_Endonuclease_sf"/>
</dbReference>
<evidence type="ECO:0000313" key="10">
    <source>
        <dbReference type="Proteomes" id="UP000595038"/>
    </source>
</evidence>
<name>A0A8B5Y6I4_BACLI</name>
<dbReference type="Gene3D" id="3.40.570.10">
    <property type="entry name" value="Extracellular Endonuclease, subunit A"/>
    <property type="match status" value="1"/>
</dbReference>
<proteinExistence type="inferred from homology"/>
<comment type="similarity">
    <text evidence="4">In the N-terminal section; belongs to the LXG family.</text>
</comment>
<dbReference type="PANTHER" id="PTHR34976">
    <property type="entry name" value="RIBONUCLEASE YQCG-RELATED"/>
    <property type="match status" value="1"/>
</dbReference>
<dbReference type="Proteomes" id="UP000595038">
    <property type="component" value="Chromosome"/>
</dbReference>
<dbReference type="EMBL" id="NILC01000030">
    <property type="protein sequence ID" value="TWL21861.1"/>
    <property type="molecule type" value="Genomic_DNA"/>
</dbReference>
<evidence type="ECO:0000256" key="2">
    <source>
        <dbReference type="ARBA" id="ARBA00022475"/>
    </source>
</evidence>
<sequence length="682" mass="76659">MKTLDVQALHKAIDQTVEQLKQQSEEIVNIKKSVEGITSLNDALKGKGGDAIRNFYKECHTPFLQFFETFIEEYQSALKKIKSALNSLEPQHNGYISQAFLDNELEQGVKDADRTTKRLVSKTNATIAKVSHIVDLPELDDSNFHENYSKALKEINQTIEKLHTFDREQTNTIKAAENDLETMQRYIARLEKMYTGPKIEITGYQKGSILKQDKMDTLSGNQETAMGVMLAKLDKRSKLEKEVSEANKQVNKISHLKEKLENVIDPDEFVEIAQEIGIENLTEKQQNYYFYTINRKRKQSGIMGRIKQGIEEGIEDVAVDTVTGIRDTITNPKETLEGIAYTVTHPVETFEIIKKDIEDSFVRDVINGDAESRARWFTYATGMVASSIVGTKGADKVSKLAKAGKMGKAASKIKDVSKKTASKGIESAKKAGKKAADKVVRDFKDIKNLTPKVQIASPQLALANAGKVPFNTIDGSRLKDKLIQQTKKISDQAKQARNRMVSIIAGVSSKTKTDIKVDSKTIHKVKYGDHFTRVKRRKVLKPNIEYTTPVGYTYKTDHKGRITNVSGKLNLGAAKRNKYAQRIAGREDRLKTDEGGHLIASIFEGSGKLDNLVPMDGNLNKGEWKKLENMWAKHLEKGRTVEVKIQPVYKGNSQRPASFEIEYKIGKREWEVVKFDNKPGGK</sequence>
<evidence type="ECO:0000256" key="1">
    <source>
        <dbReference type="ARBA" id="ARBA00004236"/>
    </source>
</evidence>
<reference evidence="7 10" key="2">
    <citation type="submission" date="2020-12" db="EMBL/GenBank/DDBJ databases">
        <title>FDA dAtabase for Regulatory Grade micrObial Sequences (FDA-ARGOS): Supporting development and validation of Infectious Disease Dx tests.</title>
        <authorList>
            <person name="Nelson B."/>
            <person name="Plummer A."/>
            <person name="Tallon L."/>
            <person name="Sadzewicz L."/>
            <person name="Zhao X."/>
            <person name="Boylan J."/>
            <person name="Ott S."/>
            <person name="Bowen H."/>
            <person name="Vavikolanu K."/>
            <person name="Mehta A."/>
            <person name="Aluvathingal J."/>
            <person name="Nadendla S."/>
            <person name="Myers T."/>
            <person name="Yan Y."/>
            <person name="Sichtig H."/>
        </authorList>
    </citation>
    <scope>NUCLEOTIDE SEQUENCE [LARGE SCALE GENOMIC DNA]</scope>
    <source>
        <strain evidence="7 10">FDAARGOS_923</strain>
    </source>
</reference>
<feature type="domain" description="LXG" evidence="6">
    <location>
        <begin position="1"/>
        <end position="235"/>
    </location>
</feature>
<dbReference type="InterPro" id="IPR006829">
    <property type="entry name" value="LXG_dom"/>
</dbReference>
<organism evidence="8 9">
    <name type="scientific">Bacillus licheniformis</name>
    <dbReference type="NCBI Taxonomy" id="1402"/>
    <lineage>
        <taxon>Bacteria</taxon>
        <taxon>Bacillati</taxon>
        <taxon>Bacillota</taxon>
        <taxon>Bacilli</taxon>
        <taxon>Bacillales</taxon>
        <taxon>Bacillaceae</taxon>
        <taxon>Bacillus</taxon>
    </lineage>
</organism>
<keyword evidence="2" id="KW-1003">Cell membrane</keyword>
<evidence type="ECO:0000256" key="4">
    <source>
        <dbReference type="ARBA" id="ARBA00034117"/>
    </source>
</evidence>
<evidence type="ECO:0000313" key="8">
    <source>
        <dbReference type="EMBL" id="TWL21861.1"/>
    </source>
</evidence>
<evidence type="ECO:0000256" key="5">
    <source>
        <dbReference type="SAM" id="Coils"/>
    </source>
</evidence>
<accession>A0A8B5Y6I4</accession>
<keyword evidence="3" id="KW-0472">Membrane</keyword>
<dbReference type="Pfam" id="PF13930">
    <property type="entry name" value="Endonuclea_NS_2"/>
    <property type="match status" value="1"/>
</dbReference>
<dbReference type="PANTHER" id="PTHR34976:SF2">
    <property type="entry name" value="TYPE VII SECRETION SYSTEM PROTEIN ESSD"/>
    <property type="match status" value="1"/>
</dbReference>
<dbReference type="InterPro" id="IPR051768">
    <property type="entry name" value="Bact_secretion_toxin"/>
</dbReference>
<dbReference type="PROSITE" id="PS51756">
    <property type="entry name" value="LXG"/>
    <property type="match status" value="1"/>
</dbReference>
<dbReference type="Pfam" id="PF04740">
    <property type="entry name" value="LXG"/>
    <property type="match status" value="1"/>
</dbReference>
<keyword evidence="7" id="KW-0540">Nuclease</keyword>
<keyword evidence="5" id="KW-0175">Coiled coil</keyword>
<keyword evidence="7" id="KW-0378">Hydrolase</keyword>
<dbReference type="GO" id="GO:0004519">
    <property type="term" value="F:endonuclease activity"/>
    <property type="evidence" value="ECO:0007669"/>
    <property type="project" value="UniProtKB-KW"/>
</dbReference>
<evidence type="ECO:0000259" key="6">
    <source>
        <dbReference type="PROSITE" id="PS51756"/>
    </source>
</evidence>
<feature type="coiled-coil region" evidence="5">
    <location>
        <begin position="229"/>
        <end position="263"/>
    </location>
</feature>
<evidence type="ECO:0000256" key="3">
    <source>
        <dbReference type="ARBA" id="ARBA00023136"/>
    </source>
</evidence>
<dbReference type="InterPro" id="IPR044927">
    <property type="entry name" value="Endonuclea_NS_2"/>
</dbReference>
<evidence type="ECO:0000313" key="7">
    <source>
        <dbReference type="EMBL" id="QPR72135.1"/>
    </source>
</evidence>
<dbReference type="RefSeq" id="WP_009328750.1">
    <property type="nucleotide sequence ID" value="NZ_CAMFKR010000001.1"/>
</dbReference>
<dbReference type="SMR" id="A0A8B5Y6I4"/>
<protein>
    <submittedName>
        <fullName evidence="7">DNA/RNA non-specific endonuclease</fullName>
    </submittedName>
</protein>
<dbReference type="GO" id="GO:0005886">
    <property type="term" value="C:plasma membrane"/>
    <property type="evidence" value="ECO:0007669"/>
    <property type="project" value="UniProtKB-SubCell"/>
</dbReference>
<comment type="subcellular location">
    <subcellularLocation>
        <location evidence="1">Cell membrane</location>
    </subcellularLocation>
</comment>